<feature type="compositionally biased region" description="Basic and acidic residues" evidence="1">
    <location>
        <begin position="110"/>
        <end position="120"/>
    </location>
</feature>
<feature type="compositionally biased region" description="Acidic residues" evidence="1">
    <location>
        <begin position="171"/>
        <end position="201"/>
    </location>
</feature>
<dbReference type="EMBL" id="JAUEPP010000004">
    <property type="protein sequence ID" value="KAK3344994.1"/>
    <property type="molecule type" value="Genomic_DNA"/>
</dbReference>
<reference evidence="2" key="1">
    <citation type="journal article" date="2023" name="Mol. Phylogenet. Evol.">
        <title>Genome-scale phylogeny and comparative genomics of the fungal order Sordariales.</title>
        <authorList>
            <person name="Hensen N."/>
            <person name="Bonometti L."/>
            <person name="Westerberg I."/>
            <person name="Brannstrom I.O."/>
            <person name="Guillou S."/>
            <person name="Cros-Aarteil S."/>
            <person name="Calhoun S."/>
            <person name="Haridas S."/>
            <person name="Kuo A."/>
            <person name="Mondo S."/>
            <person name="Pangilinan J."/>
            <person name="Riley R."/>
            <person name="LaButti K."/>
            <person name="Andreopoulos B."/>
            <person name="Lipzen A."/>
            <person name="Chen C."/>
            <person name="Yan M."/>
            <person name="Daum C."/>
            <person name="Ng V."/>
            <person name="Clum A."/>
            <person name="Steindorff A."/>
            <person name="Ohm R.A."/>
            <person name="Martin F."/>
            <person name="Silar P."/>
            <person name="Natvig D.O."/>
            <person name="Lalanne C."/>
            <person name="Gautier V."/>
            <person name="Ament-Velasquez S.L."/>
            <person name="Kruys A."/>
            <person name="Hutchinson M.I."/>
            <person name="Powell A.J."/>
            <person name="Barry K."/>
            <person name="Miller A.N."/>
            <person name="Grigoriev I.V."/>
            <person name="Debuchy R."/>
            <person name="Gladieux P."/>
            <person name="Hiltunen Thoren M."/>
            <person name="Johannesson H."/>
        </authorList>
    </citation>
    <scope>NUCLEOTIDE SEQUENCE</scope>
    <source>
        <strain evidence="2">CBS 560.94</strain>
    </source>
</reference>
<comment type="caution">
    <text evidence="2">The sequence shown here is derived from an EMBL/GenBank/DDBJ whole genome shotgun (WGS) entry which is preliminary data.</text>
</comment>
<gene>
    <name evidence="2" type="ORF">B0H65DRAFT_539392</name>
</gene>
<sequence>MRADEGPVRQSYETTRQLSSETASFIAYHFHYACTPPVSCFVHGKGGWLLERYQNKQQHRDDEEEEEDENEKGKEEEDEQTSGNEDNYVTFRTEKSKTDMQLVISLMKGGRGDGADHNDAGDEDEAEGNEEEDDDDDDDGDVGDSDIVGYDSDESDKEMTILINLERYNEEAYECGEEVEDEEDDEDGDDDRIDEDKDEDNNKDMMVGTNTTIQGKRTRMSKCIRRIPYILAWSFELLSGIAYGIQVR</sequence>
<reference evidence="2" key="2">
    <citation type="submission" date="2023-06" db="EMBL/GenBank/DDBJ databases">
        <authorList>
            <consortium name="Lawrence Berkeley National Laboratory"/>
            <person name="Haridas S."/>
            <person name="Hensen N."/>
            <person name="Bonometti L."/>
            <person name="Westerberg I."/>
            <person name="Brannstrom I.O."/>
            <person name="Guillou S."/>
            <person name="Cros-Aarteil S."/>
            <person name="Calhoun S."/>
            <person name="Kuo A."/>
            <person name="Mondo S."/>
            <person name="Pangilinan J."/>
            <person name="Riley R."/>
            <person name="Labutti K."/>
            <person name="Andreopoulos B."/>
            <person name="Lipzen A."/>
            <person name="Chen C."/>
            <person name="Yanf M."/>
            <person name="Daum C."/>
            <person name="Ng V."/>
            <person name="Clum A."/>
            <person name="Steindorff A."/>
            <person name="Ohm R."/>
            <person name="Martin F."/>
            <person name="Silar P."/>
            <person name="Natvig D."/>
            <person name="Lalanne C."/>
            <person name="Gautier V."/>
            <person name="Ament-Velasquez S.L."/>
            <person name="Kruys A."/>
            <person name="Hutchinson M.I."/>
            <person name="Powell A.J."/>
            <person name="Barry K."/>
            <person name="Miller A.N."/>
            <person name="Grigoriev I.V."/>
            <person name="Debuchy R."/>
            <person name="Gladieux P."/>
            <person name="Thoren M.H."/>
            <person name="Johannesson H."/>
        </authorList>
    </citation>
    <scope>NUCLEOTIDE SEQUENCE</scope>
    <source>
        <strain evidence="2">CBS 560.94</strain>
    </source>
</reference>
<dbReference type="RefSeq" id="XP_062681607.1">
    <property type="nucleotide sequence ID" value="XM_062829116.1"/>
</dbReference>
<keyword evidence="3" id="KW-1185">Reference proteome</keyword>
<evidence type="ECO:0000313" key="2">
    <source>
        <dbReference type="EMBL" id="KAK3344994.1"/>
    </source>
</evidence>
<feature type="region of interest" description="Disordered" evidence="1">
    <location>
        <begin position="55"/>
        <end position="96"/>
    </location>
</feature>
<protein>
    <submittedName>
        <fullName evidence="2">Uncharacterized protein</fullName>
    </submittedName>
</protein>
<proteinExistence type="predicted"/>
<evidence type="ECO:0000313" key="3">
    <source>
        <dbReference type="Proteomes" id="UP001278500"/>
    </source>
</evidence>
<accession>A0AAE0JG12</accession>
<dbReference type="AlphaFoldDB" id="A0AAE0JG12"/>
<organism evidence="2 3">
    <name type="scientific">Neurospora tetraspora</name>
    <dbReference type="NCBI Taxonomy" id="94610"/>
    <lineage>
        <taxon>Eukaryota</taxon>
        <taxon>Fungi</taxon>
        <taxon>Dikarya</taxon>
        <taxon>Ascomycota</taxon>
        <taxon>Pezizomycotina</taxon>
        <taxon>Sordariomycetes</taxon>
        <taxon>Sordariomycetidae</taxon>
        <taxon>Sordariales</taxon>
        <taxon>Sordariaceae</taxon>
        <taxon>Neurospora</taxon>
    </lineage>
</organism>
<dbReference type="GeneID" id="87866270"/>
<evidence type="ECO:0000256" key="1">
    <source>
        <dbReference type="SAM" id="MobiDB-lite"/>
    </source>
</evidence>
<dbReference type="Proteomes" id="UP001278500">
    <property type="component" value="Unassembled WGS sequence"/>
</dbReference>
<feature type="compositionally biased region" description="Acidic residues" evidence="1">
    <location>
        <begin position="62"/>
        <end position="80"/>
    </location>
</feature>
<name>A0AAE0JG12_9PEZI</name>
<feature type="compositionally biased region" description="Acidic residues" evidence="1">
    <location>
        <begin position="121"/>
        <end position="144"/>
    </location>
</feature>
<feature type="region of interest" description="Disordered" evidence="1">
    <location>
        <begin position="108"/>
        <end position="208"/>
    </location>
</feature>